<evidence type="ECO:0000256" key="2">
    <source>
        <dbReference type="SAM" id="Phobius"/>
    </source>
</evidence>
<feature type="region of interest" description="Disordered" evidence="1">
    <location>
        <begin position="271"/>
        <end position="300"/>
    </location>
</feature>
<evidence type="ECO:0000259" key="3">
    <source>
        <dbReference type="PROSITE" id="PS50234"/>
    </source>
</evidence>
<feature type="region of interest" description="Disordered" evidence="1">
    <location>
        <begin position="727"/>
        <end position="747"/>
    </location>
</feature>
<dbReference type="PANTHER" id="PTHR45737">
    <property type="entry name" value="VON WILLEBRAND FACTOR A DOMAIN-CONTAINING PROTEIN 5A"/>
    <property type="match status" value="1"/>
</dbReference>
<dbReference type="Pfam" id="PF13768">
    <property type="entry name" value="VWA_3"/>
    <property type="match status" value="1"/>
</dbReference>
<name>A0A1C3VLT6_9HYPH</name>
<dbReference type="NCBIfam" id="TIGR03788">
    <property type="entry name" value="marine_srt_targ"/>
    <property type="match status" value="1"/>
</dbReference>
<dbReference type="InterPro" id="IPR002035">
    <property type="entry name" value="VWF_A"/>
</dbReference>
<dbReference type="SMART" id="SM00609">
    <property type="entry name" value="VIT"/>
    <property type="match status" value="1"/>
</dbReference>
<feature type="domain" description="VWFA" evidence="3">
    <location>
        <begin position="395"/>
        <end position="565"/>
    </location>
</feature>
<dbReference type="EMBL" id="FMAC01000006">
    <property type="protein sequence ID" value="SCB28712.1"/>
    <property type="molecule type" value="Genomic_DNA"/>
</dbReference>
<dbReference type="InterPro" id="IPR036465">
    <property type="entry name" value="vWFA_dom_sf"/>
</dbReference>
<feature type="transmembrane region" description="Helical" evidence="2">
    <location>
        <begin position="58"/>
        <end position="84"/>
    </location>
</feature>
<dbReference type="InterPro" id="IPR013694">
    <property type="entry name" value="VIT"/>
</dbReference>
<evidence type="ECO:0000313" key="6">
    <source>
        <dbReference type="Proteomes" id="UP000186228"/>
    </source>
</evidence>
<dbReference type="PANTHER" id="PTHR45737:SF6">
    <property type="entry name" value="VON WILLEBRAND FACTOR A DOMAIN-CONTAINING PROTEIN 5A"/>
    <property type="match status" value="1"/>
</dbReference>
<evidence type="ECO:0000256" key="1">
    <source>
        <dbReference type="SAM" id="MobiDB-lite"/>
    </source>
</evidence>
<proteinExistence type="predicted"/>
<keyword evidence="2" id="KW-0812">Transmembrane</keyword>
<keyword evidence="6" id="KW-1185">Reference proteome</keyword>
<dbReference type="SUPFAM" id="SSF53300">
    <property type="entry name" value="vWA-like"/>
    <property type="match status" value="1"/>
</dbReference>
<gene>
    <name evidence="5" type="ORF">GA0061100_106436</name>
</gene>
<dbReference type="Proteomes" id="UP000186228">
    <property type="component" value="Unassembled WGS sequence"/>
</dbReference>
<protein>
    <submittedName>
        <fullName evidence="5">Ca-activated chloride channel family protein</fullName>
    </submittedName>
</protein>
<dbReference type="PROSITE" id="PS51468">
    <property type="entry name" value="VIT"/>
    <property type="match status" value="1"/>
</dbReference>
<keyword evidence="2" id="KW-1133">Transmembrane helix</keyword>
<dbReference type="CDD" id="cd01461">
    <property type="entry name" value="vWA_interalpha_trypsin_inhibitor"/>
    <property type="match status" value="1"/>
</dbReference>
<dbReference type="Gene3D" id="3.40.50.410">
    <property type="entry name" value="von Willebrand factor, type A domain"/>
    <property type="match status" value="1"/>
</dbReference>
<dbReference type="SMART" id="SM00327">
    <property type="entry name" value="VWA"/>
    <property type="match status" value="1"/>
</dbReference>
<evidence type="ECO:0000313" key="5">
    <source>
        <dbReference type="EMBL" id="SCB28712.1"/>
    </source>
</evidence>
<keyword evidence="2" id="KW-0472">Membrane</keyword>
<sequence>MPATGKTVCGKMRTKQGKAYAGEKIAFVHNGFSHSTANKEPVMSASPSISRYQKRQNFLIRFGLLLWFSNAILLPVLAVIFALLHPLESHAQPAAFVTPNEMGAGSLLLQTKEEGKYIEAPRLATDVDIDVSGPTARAVLTQAFENTTDKWVEALYVFPLPEDSAVYSLKMIVGNRVVVADIKEKQAARAIYEQARKQGKKATLVEQQRPNVFTNAVANIGPHEKIVVQIEYQQAVRLADGRFSLRVPLVVAPRYTPQNGSPITQQADLKAGWGRSENSPSHNAADKPVSAPLLAPDSDRTNPVTLKVNLNAGFPLDDVKSLYHTVRIDKVSDNARRIVLDGDATADRDFVLEWSAVASNVPSVGLFREHVGKDDYVLAYVTPPAVAAPQKAGREVVFVIDNSGSMGGTSIEQARASLDYALSRLEPSDRFNVIRFDDTMTKFFPDSVMATAENIASARRFVTGLEAAGGTEMLPPLHAALDDSHQANGLRQVVFLTDGEVNNEQQLLDAIAQSRGRSRIFMVGIGSAPNTYLMSRAAELGRGSFTHIGSVAEVNERMRALFDKLENPAVTDVAAGFSEKNVSLSPNQLPDIYHGEPLVLAARMGKAAGTLTVSGMVGDQPWTISLPLDQASNAKGISKIWARRQIDDAEVNLTLGKITQADADKRILQLALDHHLVTRLTSLVAVDTRRLRPTNAPLTAADIPLQLPAGWDYDKLLGIGTTRDAKADAKHHQTADKSQGSDGDAELAPISASAPASVPLPQTATPGELMILQGLLALLLGTSLLALASRRSKA</sequence>
<dbReference type="Pfam" id="PF08487">
    <property type="entry name" value="VIT"/>
    <property type="match status" value="1"/>
</dbReference>
<feature type="domain" description="VIT" evidence="4">
    <location>
        <begin position="106"/>
        <end position="234"/>
    </location>
</feature>
<dbReference type="PROSITE" id="PS50234">
    <property type="entry name" value="VWFA"/>
    <property type="match status" value="1"/>
</dbReference>
<organism evidence="5 6">
    <name type="scientific">Rhizobium hainanense</name>
    <dbReference type="NCBI Taxonomy" id="52131"/>
    <lineage>
        <taxon>Bacteria</taxon>
        <taxon>Pseudomonadati</taxon>
        <taxon>Pseudomonadota</taxon>
        <taxon>Alphaproteobacteria</taxon>
        <taxon>Hyphomicrobiales</taxon>
        <taxon>Rhizobiaceae</taxon>
        <taxon>Rhizobium/Agrobacterium group</taxon>
        <taxon>Rhizobium</taxon>
    </lineage>
</organism>
<dbReference type="InterPro" id="IPR022440">
    <property type="entry name" value="CHP03788"/>
</dbReference>
<dbReference type="STRING" id="52131.GA0061100_106436"/>
<accession>A0A1C3VLT6</accession>
<dbReference type="AlphaFoldDB" id="A0A1C3VLT6"/>
<feature type="transmembrane region" description="Helical" evidence="2">
    <location>
        <begin position="769"/>
        <end position="788"/>
    </location>
</feature>
<evidence type="ECO:0000259" key="4">
    <source>
        <dbReference type="PROSITE" id="PS51468"/>
    </source>
</evidence>
<reference evidence="6" key="1">
    <citation type="submission" date="2016-08" db="EMBL/GenBank/DDBJ databases">
        <authorList>
            <person name="Varghese N."/>
            <person name="Submissions Spin"/>
        </authorList>
    </citation>
    <scope>NUCLEOTIDE SEQUENCE [LARGE SCALE GENOMIC DNA]</scope>
    <source>
        <strain evidence="6">CCBAU 57015</strain>
    </source>
</reference>